<dbReference type="Proteomes" id="UP000076761">
    <property type="component" value="Unassembled WGS sequence"/>
</dbReference>
<feature type="region of interest" description="Disordered" evidence="1">
    <location>
        <begin position="1"/>
        <end position="24"/>
    </location>
</feature>
<feature type="compositionally biased region" description="Acidic residues" evidence="1">
    <location>
        <begin position="71"/>
        <end position="89"/>
    </location>
</feature>
<dbReference type="AlphaFoldDB" id="A0A165TVG9"/>
<evidence type="ECO:0000313" key="3">
    <source>
        <dbReference type="Proteomes" id="UP000076761"/>
    </source>
</evidence>
<evidence type="ECO:0000256" key="1">
    <source>
        <dbReference type="SAM" id="MobiDB-lite"/>
    </source>
</evidence>
<dbReference type="InParanoid" id="A0A165TVG9"/>
<feature type="region of interest" description="Disordered" evidence="1">
    <location>
        <begin position="57"/>
        <end position="99"/>
    </location>
</feature>
<accession>A0A165TVG9</accession>
<reference evidence="2 3" key="1">
    <citation type="journal article" date="2016" name="Mol. Biol. Evol.">
        <title>Comparative Genomics of Early-Diverging Mushroom-Forming Fungi Provides Insights into the Origins of Lignocellulose Decay Capabilities.</title>
        <authorList>
            <person name="Nagy L.G."/>
            <person name="Riley R."/>
            <person name="Tritt A."/>
            <person name="Adam C."/>
            <person name="Daum C."/>
            <person name="Floudas D."/>
            <person name="Sun H."/>
            <person name="Yadav J.S."/>
            <person name="Pangilinan J."/>
            <person name="Larsson K.H."/>
            <person name="Matsuura K."/>
            <person name="Barry K."/>
            <person name="Labutti K."/>
            <person name="Kuo R."/>
            <person name="Ohm R.A."/>
            <person name="Bhattacharya S.S."/>
            <person name="Shirouzu T."/>
            <person name="Yoshinaga Y."/>
            <person name="Martin F.M."/>
            <person name="Grigoriev I.V."/>
            <person name="Hibbett D.S."/>
        </authorList>
    </citation>
    <scope>NUCLEOTIDE SEQUENCE [LARGE SCALE GENOMIC DNA]</scope>
    <source>
        <strain evidence="2 3">HHB14362 ss-1</strain>
    </source>
</reference>
<keyword evidence="3" id="KW-1185">Reference proteome</keyword>
<organism evidence="2 3">
    <name type="scientific">Neolentinus lepideus HHB14362 ss-1</name>
    <dbReference type="NCBI Taxonomy" id="1314782"/>
    <lineage>
        <taxon>Eukaryota</taxon>
        <taxon>Fungi</taxon>
        <taxon>Dikarya</taxon>
        <taxon>Basidiomycota</taxon>
        <taxon>Agaricomycotina</taxon>
        <taxon>Agaricomycetes</taxon>
        <taxon>Gloeophyllales</taxon>
        <taxon>Gloeophyllaceae</taxon>
        <taxon>Neolentinus</taxon>
    </lineage>
</organism>
<evidence type="ECO:0000313" key="2">
    <source>
        <dbReference type="EMBL" id="KZT27235.1"/>
    </source>
</evidence>
<gene>
    <name evidence="2" type="ORF">NEOLEDRAFT_1177008</name>
</gene>
<dbReference type="EMBL" id="KV425563">
    <property type="protein sequence ID" value="KZT27235.1"/>
    <property type="molecule type" value="Genomic_DNA"/>
</dbReference>
<sequence>MAVTQKVGFERLTAQAWPPNLPRASTLTSVRVQPPLQPSNKVPAPLTAFSMITKVAPSLKKSTAATKDSEGETDEEEVNSEEEEEDYREVDDSPSAGAA</sequence>
<protein>
    <submittedName>
        <fullName evidence="2">Uncharacterized protein</fullName>
    </submittedName>
</protein>
<name>A0A165TVG9_9AGAM</name>
<proteinExistence type="predicted"/>